<dbReference type="STRING" id="28189.CCYN74_320014"/>
<evidence type="ECO:0000313" key="1">
    <source>
        <dbReference type="EMBL" id="CEN32657.1"/>
    </source>
</evidence>
<dbReference type="Proteomes" id="UP000038055">
    <property type="component" value="Unassembled WGS sequence"/>
</dbReference>
<gene>
    <name evidence="1" type="ORF">CCYN2B_110176</name>
</gene>
<proteinExistence type="predicted"/>
<name>A0A0B7H406_9FLAO</name>
<accession>A0A0B7H406</accession>
<sequence length="43" mass="5337">MPLLIHNKNIFRYIHTFLNNNHRYFIHKILVKINVTHKILKIQ</sequence>
<evidence type="ECO:0000313" key="2">
    <source>
        <dbReference type="Proteomes" id="UP000038055"/>
    </source>
</evidence>
<organism evidence="1 2">
    <name type="scientific">Capnocytophaga cynodegmi</name>
    <dbReference type="NCBI Taxonomy" id="28189"/>
    <lineage>
        <taxon>Bacteria</taxon>
        <taxon>Pseudomonadati</taxon>
        <taxon>Bacteroidota</taxon>
        <taxon>Flavobacteriia</taxon>
        <taxon>Flavobacteriales</taxon>
        <taxon>Flavobacteriaceae</taxon>
        <taxon>Capnocytophaga</taxon>
    </lineage>
</organism>
<dbReference type="AlphaFoldDB" id="A0A0B7H406"/>
<protein>
    <submittedName>
        <fullName evidence="1">Uncharacterized protein</fullName>
    </submittedName>
</protein>
<keyword evidence="2" id="KW-1185">Reference proteome</keyword>
<reference evidence="2" key="1">
    <citation type="submission" date="2015-01" db="EMBL/GenBank/DDBJ databases">
        <authorList>
            <person name="MANFREDI Pablo"/>
        </authorList>
    </citation>
    <scope>NUCLEOTIDE SEQUENCE [LARGE SCALE GENOMIC DNA]</scope>
    <source>
        <strain evidence="2">Ccyn2B</strain>
    </source>
</reference>
<dbReference type="EMBL" id="CDOD01000003">
    <property type="protein sequence ID" value="CEN32657.1"/>
    <property type="molecule type" value="Genomic_DNA"/>
</dbReference>